<protein>
    <submittedName>
        <fullName evidence="1">Uncharacterized protein</fullName>
    </submittedName>
</protein>
<evidence type="ECO:0000313" key="1">
    <source>
        <dbReference type="EMBL" id="TCO81391.1"/>
    </source>
</evidence>
<organism evidence="1 2">
    <name type="scientific">Plasticicumulans lactativorans</name>
    <dbReference type="NCBI Taxonomy" id="1133106"/>
    <lineage>
        <taxon>Bacteria</taxon>
        <taxon>Pseudomonadati</taxon>
        <taxon>Pseudomonadota</taxon>
        <taxon>Gammaproteobacteria</taxon>
        <taxon>Candidatus Competibacteraceae</taxon>
        <taxon>Plasticicumulans</taxon>
    </lineage>
</organism>
<dbReference type="Proteomes" id="UP000295765">
    <property type="component" value="Unassembled WGS sequence"/>
</dbReference>
<evidence type="ECO:0000313" key="2">
    <source>
        <dbReference type="Proteomes" id="UP000295765"/>
    </source>
</evidence>
<name>A0A4R2L2Q1_9GAMM</name>
<dbReference type="EMBL" id="SLWY01000008">
    <property type="protein sequence ID" value="TCO81391.1"/>
    <property type="molecule type" value="Genomic_DNA"/>
</dbReference>
<accession>A0A4R2L2Q1</accession>
<dbReference type="AlphaFoldDB" id="A0A4R2L2Q1"/>
<gene>
    <name evidence="1" type="ORF">EV699_10822</name>
</gene>
<keyword evidence="2" id="KW-1185">Reference proteome</keyword>
<sequence length="31" mass="3620">MRTAFLVNRDVESNFALNLLMPEIHQFSRLG</sequence>
<proteinExistence type="predicted"/>
<comment type="caution">
    <text evidence="1">The sequence shown here is derived from an EMBL/GenBank/DDBJ whole genome shotgun (WGS) entry which is preliminary data.</text>
</comment>
<reference evidence="1 2" key="1">
    <citation type="submission" date="2019-03" db="EMBL/GenBank/DDBJ databases">
        <title>Genomic Encyclopedia of Type Strains, Phase IV (KMG-IV): sequencing the most valuable type-strain genomes for metagenomic binning, comparative biology and taxonomic classification.</title>
        <authorList>
            <person name="Goeker M."/>
        </authorList>
    </citation>
    <scope>NUCLEOTIDE SEQUENCE [LARGE SCALE GENOMIC DNA]</scope>
    <source>
        <strain evidence="1 2">DSM 25287</strain>
    </source>
</reference>